<accession>A0A0C2WQU3</accession>
<keyword evidence="9" id="KW-0576">Peroxisome</keyword>
<evidence type="ECO:0000256" key="12">
    <source>
        <dbReference type="ARBA" id="ARBA00046271"/>
    </source>
</evidence>
<evidence type="ECO:0000313" key="17">
    <source>
        <dbReference type="Proteomes" id="UP000054097"/>
    </source>
</evidence>
<dbReference type="Proteomes" id="UP000054097">
    <property type="component" value="Unassembled WGS sequence"/>
</dbReference>
<dbReference type="HOGENOM" id="CLU_034386_1_2_1"/>
<dbReference type="PROSITE" id="PS50002">
    <property type="entry name" value="SH3"/>
    <property type="match status" value="1"/>
</dbReference>
<dbReference type="InterPro" id="IPR001452">
    <property type="entry name" value="SH3_domain"/>
</dbReference>
<organism evidence="16 17">
    <name type="scientific">Serendipita vermifera MAFF 305830</name>
    <dbReference type="NCBI Taxonomy" id="933852"/>
    <lineage>
        <taxon>Eukaryota</taxon>
        <taxon>Fungi</taxon>
        <taxon>Dikarya</taxon>
        <taxon>Basidiomycota</taxon>
        <taxon>Agaricomycotina</taxon>
        <taxon>Agaricomycetes</taxon>
        <taxon>Sebacinales</taxon>
        <taxon>Serendipitaceae</taxon>
        <taxon>Serendipita</taxon>
    </lineage>
</organism>
<evidence type="ECO:0000313" key="16">
    <source>
        <dbReference type="EMBL" id="KIM20002.1"/>
    </source>
</evidence>
<evidence type="ECO:0000256" key="5">
    <source>
        <dbReference type="ARBA" id="ARBA00022927"/>
    </source>
</evidence>
<evidence type="ECO:0000256" key="2">
    <source>
        <dbReference type="ARBA" id="ARBA00022443"/>
    </source>
</evidence>
<evidence type="ECO:0000256" key="11">
    <source>
        <dbReference type="ARBA" id="ARBA00034535"/>
    </source>
</evidence>
<reference evidence="17" key="2">
    <citation type="submission" date="2015-01" db="EMBL/GenBank/DDBJ databases">
        <title>Evolutionary Origins and Diversification of the Mycorrhizal Mutualists.</title>
        <authorList>
            <consortium name="DOE Joint Genome Institute"/>
            <consortium name="Mycorrhizal Genomics Consortium"/>
            <person name="Kohler A."/>
            <person name="Kuo A."/>
            <person name="Nagy L.G."/>
            <person name="Floudas D."/>
            <person name="Copeland A."/>
            <person name="Barry K.W."/>
            <person name="Cichocki N."/>
            <person name="Veneault-Fourrey C."/>
            <person name="LaButti K."/>
            <person name="Lindquist E.A."/>
            <person name="Lipzen A."/>
            <person name="Lundell T."/>
            <person name="Morin E."/>
            <person name="Murat C."/>
            <person name="Riley R."/>
            <person name="Ohm R."/>
            <person name="Sun H."/>
            <person name="Tunlid A."/>
            <person name="Henrissat B."/>
            <person name="Grigoriev I.V."/>
            <person name="Hibbett D.S."/>
            <person name="Martin F."/>
        </authorList>
    </citation>
    <scope>NUCLEOTIDE SEQUENCE [LARGE SCALE GENOMIC DNA]</scope>
    <source>
        <strain evidence="17">MAFF 305830</strain>
    </source>
</reference>
<dbReference type="Gene3D" id="2.30.30.40">
    <property type="entry name" value="SH3 Domains"/>
    <property type="match status" value="1"/>
</dbReference>
<proteinExistence type="inferred from homology"/>
<feature type="domain" description="SH3" evidence="15">
    <location>
        <begin position="338"/>
        <end position="404"/>
    </location>
</feature>
<reference evidence="16 17" key="1">
    <citation type="submission" date="2014-04" db="EMBL/GenBank/DDBJ databases">
        <authorList>
            <consortium name="DOE Joint Genome Institute"/>
            <person name="Kuo A."/>
            <person name="Zuccaro A."/>
            <person name="Kohler A."/>
            <person name="Nagy L.G."/>
            <person name="Floudas D."/>
            <person name="Copeland A."/>
            <person name="Barry K.W."/>
            <person name="Cichocki N."/>
            <person name="Veneault-Fourrey C."/>
            <person name="LaButti K."/>
            <person name="Lindquist E.A."/>
            <person name="Lipzen A."/>
            <person name="Lundell T."/>
            <person name="Morin E."/>
            <person name="Murat C."/>
            <person name="Sun H."/>
            <person name="Tunlid A."/>
            <person name="Henrissat B."/>
            <person name="Grigoriev I.V."/>
            <person name="Hibbett D.S."/>
            <person name="Martin F."/>
            <person name="Nordberg H.P."/>
            <person name="Cantor M.N."/>
            <person name="Hua S.X."/>
        </authorList>
    </citation>
    <scope>NUCLEOTIDE SEQUENCE [LARGE SCALE GENOMIC DNA]</scope>
    <source>
        <strain evidence="16 17">MAFF 305830</strain>
    </source>
</reference>
<keyword evidence="2 13" id="KW-0728">SH3 domain</keyword>
<gene>
    <name evidence="16" type="ORF">M408DRAFT_334179</name>
</gene>
<feature type="region of interest" description="Disordered" evidence="14">
    <location>
        <begin position="1"/>
        <end position="58"/>
    </location>
</feature>
<keyword evidence="5" id="KW-0653">Protein transport</keyword>
<evidence type="ECO:0000256" key="9">
    <source>
        <dbReference type="ARBA" id="ARBA00023140"/>
    </source>
</evidence>
<dbReference type="Pfam" id="PF00018">
    <property type="entry name" value="SH3_1"/>
    <property type="match status" value="1"/>
</dbReference>
<dbReference type="EMBL" id="KN824492">
    <property type="protein sequence ID" value="KIM20002.1"/>
    <property type="molecule type" value="Genomic_DNA"/>
</dbReference>
<dbReference type="PRINTS" id="PR00452">
    <property type="entry name" value="SH3DOMAIN"/>
</dbReference>
<dbReference type="SUPFAM" id="SSF50044">
    <property type="entry name" value="SH3-domain"/>
    <property type="match status" value="1"/>
</dbReference>
<dbReference type="PANTHER" id="PTHR19332">
    <property type="entry name" value="PEROXISOMAL MEMBRANE PROTEIN PEX13"/>
    <property type="match status" value="1"/>
</dbReference>
<feature type="compositionally biased region" description="Low complexity" evidence="14">
    <location>
        <begin position="11"/>
        <end position="48"/>
    </location>
</feature>
<protein>
    <recommendedName>
        <fullName evidence="11">Peroxisomal membrane protein PEX13</fullName>
    </recommendedName>
    <alternativeName>
        <fullName evidence="10">Peroxin-13</fullName>
    </alternativeName>
</protein>
<dbReference type="InterPro" id="IPR035463">
    <property type="entry name" value="Pex13"/>
</dbReference>
<dbReference type="SMART" id="SM00326">
    <property type="entry name" value="SH3"/>
    <property type="match status" value="1"/>
</dbReference>
<dbReference type="STRING" id="933852.A0A0C2WQU3"/>
<evidence type="ECO:0000256" key="3">
    <source>
        <dbReference type="ARBA" id="ARBA00022448"/>
    </source>
</evidence>
<dbReference type="InterPro" id="IPR007223">
    <property type="entry name" value="Peroxin-13_N"/>
</dbReference>
<dbReference type="GO" id="GO:0016560">
    <property type="term" value="P:protein import into peroxisome matrix, docking"/>
    <property type="evidence" value="ECO:0007669"/>
    <property type="project" value="InterPro"/>
</dbReference>
<name>A0A0C2WQU3_SERVB</name>
<sequence length="422" mass="44194">MPSPPKPWERAGVVANNAANNSLTVPAPTAPASSVSSSSTAVENSNNAGVPAVPARPTSLTTQPIASTSTSLMPGVGASAYSPYNRFGSTYSPYGATAGYGSYGGYGGYGSSMYGSSMYGNSMYGGMGYGAGSYMGGGGMGMPGYGMPGMMMPGTDPSQSLTAQLSATTQHTFALLHSIVQTFGGFAQMLDSTFLATHSSFFAIVGVIDQFAALRDIMGHVLGVFGLIRWAKGVLSGEGVVPRSALTDEFNAFVNTPAGPNGTRPPGAQKPSKKPIIVFLLAMFGIPYLMHKLIKRLADRPPLQLMPSIDPVTGQPTLAPQPPQQLIAGEQAASLDPSKLTFAHALYPFDTTASQELALKKGDIIAVLSRHDPVTGVEGEWWRGRTRDGREGWFPRGFVEVIRKKGEEAEAADGVKIVKVVD</sequence>
<evidence type="ECO:0000256" key="1">
    <source>
        <dbReference type="ARBA" id="ARBA00006033"/>
    </source>
</evidence>
<dbReference type="Pfam" id="PF04088">
    <property type="entry name" value="Peroxin-13_N"/>
    <property type="match status" value="1"/>
</dbReference>
<evidence type="ECO:0000259" key="15">
    <source>
        <dbReference type="PROSITE" id="PS50002"/>
    </source>
</evidence>
<keyword evidence="4" id="KW-0812">Transmembrane</keyword>
<evidence type="ECO:0000256" key="13">
    <source>
        <dbReference type="PROSITE-ProRule" id="PRU00192"/>
    </source>
</evidence>
<evidence type="ECO:0000256" key="8">
    <source>
        <dbReference type="ARBA" id="ARBA00023136"/>
    </source>
</evidence>
<keyword evidence="17" id="KW-1185">Reference proteome</keyword>
<dbReference type="AlphaFoldDB" id="A0A0C2WQU3"/>
<evidence type="ECO:0000256" key="4">
    <source>
        <dbReference type="ARBA" id="ARBA00022692"/>
    </source>
</evidence>
<dbReference type="GO" id="GO:0005778">
    <property type="term" value="C:peroxisomal membrane"/>
    <property type="evidence" value="ECO:0007669"/>
    <property type="project" value="UniProtKB-SubCell"/>
</dbReference>
<dbReference type="GO" id="GO:1990429">
    <property type="term" value="C:peroxisomal importomer complex"/>
    <property type="evidence" value="ECO:0007669"/>
    <property type="project" value="TreeGrafter"/>
</dbReference>
<comment type="similarity">
    <text evidence="1">Belongs to the peroxin-13 family.</text>
</comment>
<keyword evidence="3" id="KW-0813">Transport</keyword>
<evidence type="ECO:0000256" key="10">
    <source>
        <dbReference type="ARBA" id="ARBA00029693"/>
    </source>
</evidence>
<dbReference type="OrthoDB" id="10037838at2759"/>
<evidence type="ECO:0000256" key="7">
    <source>
        <dbReference type="ARBA" id="ARBA00023010"/>
    </source>
</evidence>
<evidence type="ECO:0000256" key="14">
    <source>
        <dbReference type="SAM" id="MobiDB-lite"/>
    </source>
</evidence>
<evidence type="ECO:0000256" key="6">
    <source>
        <dbReference type="ARBA" id="ARBA00022989"/>
    </source>
</evidence>
<dbReference type="InterPro" id="IPR036028">
    <property type="entry name" value="SH3-like_dom_sf"/>
</dbReference>
<keyword evidence="7" id="KW-0811">Translocation</keyword>
<keyword evidence="8" id="KW-0472">Membrane</keyword>
<keyword evidence="6" id="KW-1133">Transmembrane helix</keyword>
<comment type="subcellular location">
    <subcellularLocation>
        <location evidence="12">Peroxisome membrane</location>
    </subcellularLocation>
</comment>
<dbReference type="PANTHER" id="PTHR19332:SF1">
    <property type="entry name" value="PEROXISOMAL MEMBRANE PROTEIN PEX13"/>
    <property type="match status" value="1"/>
</dbReference>